<gene>
    <name evidence="2" type="ORF">HNR68_000943</name>
</gene>
<evidence type="ECO:0000313" key="2">
    <source>
        <dbReference type="EMBL" id="NYI82313.1"/>
    </source>
</evidence>
<evidence type="ECO:0000313" key="3">
    <source>
        <dbReference type="Proteomes" id="UP000587002"/>
    </source>
</evidence>
<dbReference type="GO" id="GO:0003677">
    <property type="term" value="F:DNA binding"/>
    <property type="evidence" value="ECO:0007669"/>
    <property type="project" value="UniProtKB-KW"/>
</dbReference>
<name>A0A853AJ62_9PSEU</name>
<organism evidence="2 3">
    <name type="scientific">Saccharopolyspora hordei</name>
    <dbReference type="NCBI Taxonomy" id="1838"/>
    <lineage>
        <taxon>Bacteria</taxon>
        <taxon>Bacillati</taxon>
        <taxon>Actinomycetota</taxon>
        <taxon>Actinomycetes</taxon>
        <taxon>Pseudonocardiales</taxon>
        <taxon>Pseudonocardiaceae</taxon>
        <taxon>Saccharopolyspora</taxon>
    </lineage>
</organism>
<dbReference type="GO" id="GO:0006355">
    <property type="term" value="P:regulation of DNA-templated transcription"/>
    <property type="evidence" value="ECO:0007669"/>
    <property type="project" value="InterPro"/>
</dbReference>
<feature type="domain" description="HTH merR-type" evidence="1">
    <location>
        <begin position="10"/>
        <end position="44"/>
    </location>
</feature>
<dbReference type="InterPro" id="IPR009061">
    <property type="entry name" value="DNA-bd_dom_put_sf"/>
</dbReference>
<dbReference type="SUPFAM" id="SSF46955">
    <property type="entry name" value="Putative DNA-binding domain"/>
    <property type="match status" value="1"/>
</dbReference>
<keyword evidence="2" id="KW-0238">DNA-binding</keyword>
<dbReference type="EMBL" id="JACCFJ010000001">
    <property type="protein sequence ID" value="NYI82313.1"/>
    <property type="molecule type" value="Genomic_DNA"/>
</dbReference>
<accession>A0A853AJ62</accession>
<dbReference type="AlphaFoldDB" id="A0A853AJ62"/>
<dbReference type="Proteomes" id="UP000587002">
    <property type="component" value="Unassembled WGS sequence"/>
</dbReference>
<dbReference type="RefSeq" id="WP_179718001.1">
    <property type="nucleotide sequence ID" value="NZ_BAABFH010000001.1"/>
</dbReference>
<proteinExistence type="predicted"/>
<reference evidence="2 3" key="1">
    <citation type="submission" date="2020-07" db="EMBL/GenBank/DDBJ databases">
        <title>Sequencing the genomes of 1000 actinobacteria strains.</title>
        <authorList>
            <person name="Klenk H.-P."/>
        </authorList>
    </citation>
    <scope>NUCLEOTIDE SEQUENCE [LARGE SCALE GENOMIC DNA]</scope>
    <source>
        <strain evidence="2 3">DSM 44065</strain>
    </source>
</reference>
<evidence type="ECO:0000259" key="1">
    <source>
        <dbReference type="Pfam" id="PF00376"/>
    </source>
</evidence>
<dbReference type="Pfam" id="PF00376">
    <property type="entry name" value="MerR"/>
    <property type="match status" value="1"/>
</dbReference>
<comment type="caution">
    <text evidence="2">The sequence shown here is derived from an EMBL/GenBank/DDBJ whole genome shotgun (WGS) entry which is preliminary data.</text>
</comment>
<keyword evidence="3" id="KW-1185">Reference proteome</keyword>
<protein>
    <submittedName>
        <fullName evidence="2">DNA-binding transcriptional MerR regulator</fullName>
    </submittedName>
</protein>
<dbReference type="InterPro" id="IPR000551">
    <property type="entry name" value="MerR-type_HTH_dom"/>
</dbReference>
<sequence>MADETPGCLTTGQVAKRLGISPRTLARYVREGLLKPSLTLPTGHHRWLWDDVLNQLKQQRD</sequence>
<dbReference type="Gene3D" id="1.10.1660.10">
    <property type="match status" value="1"/>
</dbReference>